<evidence type="ECO:0000256" key="12">
    <source>
        <dbReference type="SAM" id="MobiDB-lite"/>
    </source>
</evidence>
<keyword evidence="6 11" id="KW-0812">Transmembrane</keyword>
<feature type="domain" description="Galactosyltransferase C-terminal" evidence="13">
    <location>
        <begin position="301"/>
        <end position="372"/>
    </location>
</feature>
<protein>
    <recommendedName>
        <fullName evidence="11">Beta-1,4-galactosyltransferase</fullName>
        <ecNumber evidence="11">2.4.1.-</ecNumber>
    </recommendedName>
</protein>
<dbReference type="PANTHER" id="PTHR19300">
    <property type="entry name" value="BETA-1,4-GALACTOSYLTRANSFERASE"/>
    <property type="match status" value="1"/>
</dbReference>
<sequence>MRAGRKLLLLLTVVFCAYIFLFLHLLTPRRPPNPEDPEGRRTLRTVDSACAAAFKNPSLRKKLTRTLALGDPDRFIQLLEKYLPTCALKRTELSHAQGYGLLDPVLPTFRDPKEVSGAVLNGTTPSPPLAGRNHTGRSGQDMCPRQSPLLQGQVGVQLFDEPQILTQGDQHFNWPPTFEEIAVTYPDLQIGGFYPGPKHCRCRGYNAIIVPYRDRESHLRYFLHYMHQLLQRQQLCYVVIVAEQDDNETFNKGQMMNTAFAYARDLMQFDCYVFHDVDVIAEDDRILYTCRDDRIMHYAPYIDKFNYEFFKGITVGAAVGFTEELFVSVNGYSNEYAGWGGEDDDMMERINMKKHIVWRSEQNYTRFKMIKHGSDAGNSENSHRWDRLHLAVKRQPLDGVNNLDTTISDEIKYRTHTRLKVKTYKTGLQRELDQMEPIHPDPRVTKPEAPKKLNKVPDILGQKGIPIYLPGKVLHIKPKL</sequence>
<feature type="domain" description="Galactosyltransferase N-terminal" evidence="14">
    <location>
        <begin position="167"/>
        <end position="290"/>
    </location>
</feature>
<evidence type="ECO:0000256" key="10">
    <source>
        <dbReference type="ARBA" id="ARBA00023180"/>
    </source>
</evidence>
<evidence type="ECO:0000313" key="16">
    <source>
        <dbReference type="Proteomes" id="UP001642483"/>
    </source>
</evidence>
<dbReference type="InterPro" id="IPR027791">
    <property type="entry name" value="Galactosyl_T_C"/>
</dbReference>
<evidence type="ECO:0000256" key="4">
    <source>
        <dbReference type="ARBA" id="ARBA00022676"/>
    </source>
</evidence>
<organism evidence="15 16">
    <name type="scientific">Clavelina lepadiformis</name>
    <name type="common">Light-bulb sea squirt</name>
    <name type="synonym">Ascidia lepadiformis</name>
    <dbReference type="NCBI Taxonomy" id="159417"/>
    <lineage>
        <taxon>Eukaryota</taxon>
        <taxon>Metazoa</taxon>
        <taxon>Chordata</taxon>
        <taxon>Tunicata</taxon>
        <taxon>Ascidiacea</taxon>
        <taxon>Aplousobranchia</taxon>
        <taxon>Clavelinidae</taxon>
        <taxon>Clavelina</taxon>
    </lineage>
</organism>
<comment type="pathway">
    <text evidence="2 11">Protein modification; protein glycosylation.</text>
</comment>
<keyword evidence="4 11" id="KW-0328">Glycosyltransferase</keyword>
<keyword evidence="7 11" id="KW-0735">Signal-anchor</keyword>
<dbReference type="Gene3D" id="3.90.550.10">
    <property type="entry name" value="Spore Coat Polysaccharide Biosynthesis Protein SpsA, Chain A"/>
    <property type="match status" value="1"/>
</dbReference>
<comment type="subcellular location">
    <subcellularLocation>
        <location evidence="1">Membrane</location>
        <topology evidence="1">Single-pass type II membrane protein</topology>
    </subcellularLocation>
</comment>
<dbReference type="SUPFAM" id="SSF53448">
    <property type="entry name" value="Nucleotide-diphospho-sugar transferases"/>
    <property type="match status" value="1"/>
</dbReference>
<comment type="caution">
    <text evidence="15">The sequence shown here is derived from an EMBL/GenBank/DDBJ whole genome shotgun (WGS) entry which is preliminary data.</text>
</comment>
<dbReference type="EMBL" id="CAWYQH010000001">
    <property type="protein sequence ID" value="CAK8671059.1"/>
    <property type="molecule type" value="Genomic_DNA"/>
</dbReference>
<evidence type="ECO:0000256" key="5">
    <source>
        <dbReference type="ARBA" id="ARBA00022679"/>
    </source>
</evidence>
<dbReference type="PRINTS" id="PR02050">
    <property type="entry name" value="B14GALTRFASE"/>
</dbReference>
<dbReference type="InterPro" id="IPR027995">
    <property type="entry name" value="Galactosyl_T_N"/>
</dbReference>
<evidence type="ECO:0000256" key="9">
    <source>
        <dbReference type="ARBA" id="ARBA00023136"/>
    </source>
</evidence>
<reference evidence="15 16" key="1">
    <citation type="submission" date="2024-02" db="EMBL/GenBank/DDBJ databases">
        <authorList>
            <person name="Daric V."/>
            <person name="Darras S."/>
        </authorList>
    </citation>
    <scope>NUCLEOTIDE SEQUENCE [LARGE SCALE GENOMIC DNA]</scope>
</reference>
<comment type="function">
    <text evidence="11">Catalyses the transfer of galactose onto proteins or lipids.</text>
</comment>
<keyword evidence="16" id="KW-1185">Reference proteome</keyword>
<proteinExistence type="inferred from homology"/>
<evidence type="ECO:0000313" key="15">
    <source>
        <dbReference type="EMBL" id="CAK8671059.1"/>
    </source>
</evidence>
<dbReference type="Proteomes" id="UP001642483">
    <property type="component" value="Unassembled WGS sequence"/>
</dbReference>
<evidence type="ECO:0000256" key="11">
    <source>
        <dbReference type="RuleBase" id="RU368121"/>
    </source>
</evidence>
<keyword evidence="9 11" id="KW-0472">Membrane</keyword>
<comment type="similarity">
    <text evidence="3 11">Belongs to the glycosyltransferase 7 family.</text>
</comment>
<evidence type="ECO:0000256" key="8">
    <source>
        <dbReference type="ARBA" id="ARBA00022989"/>
    </source>
</evidence>
<dbReference type="Pfam" id="PF13733">
    <property type="entry name" value="Glyco_transf_7N"/>
    <property type="match status" value="1"/>
</dbReference>
<evidence type="ECO:0000256" key="2">
    <source>
        <dbReference type="ARBA" id="ARBA00004922"/>
    </source>
</evidence>
<feature type="region of interest" description="Disordered" evidence="12">
    <location>
        <begin position="118"/>
        <end position="144"/>
    </location>
</feature>
<evidence type="ECO:0000256" key="3">
    <source>
        <dbReference type="ARBA" id="ARBA00005735"/>
    </source>
</evidence>
<dbReference type="InterPro" id="IPR029044">
    <property type="entry name" value="Nucleotide-diphossugar_trans"/>
</dbReference>
<name>A0ABP0EY05_CLALP</name>
<evidence type="ECO:0000259" key="14">
    <source>
        <dbReference type="Pfam" id="PF13733"/>
    </source>
</evidence>
<keyword evidence="8 11" id="KW-1133">Transmembrane helix</keyword>
<gene>
    <name evidence="15" type="ORF">CVLEPA_LOCUS83</name>
</gene>
<evidence type="ECO:0000256" key="1">
    <source>
        <dbReference type="ARBA" id="ARBA00004606"/>
    </source>
</evidence>
<dbReference type="PANTHER" id="PTHR19300:SF61">
    <property type="entry name" value="BETA-1,4-N-ACETYLGALACTOSAMINYLTRANSFERASE"/>
    <property type="match status" value="1"/>
</dbReference>
<dbReference type="InterPro" id="IPR003859">
    <property type="entry name" value="Galactosyl_T"/>
</dbReference>
<feature type="transmembrane region" description="Helical" evidence="11">
    <location>
        <begin position="7"/>
        <end position="26"/>
    </location>
</feature>
<evidence type="ECO:0000256" key="6">
    <source>
        <dbReference type="ARBA" id="ARBA00022692"/>
    </source>
</evidence>
<evidence type="ECO:0000256" key="7">
    <source>
        <dbReference type="ARBA" id="ARBA00022968"/>
    </source>
</evidence>
<keyword evidence="5 11" id="KW-0808">Transferase</keyword>
<dbReference type="EC" id="2.4.1.-" evidence="11"/>
<dbReference type="Pfam" id="PF02709">
    <property type="entry name" value="Glyco_transf_7C"/>
    <property type="match status" value="1"/>
</dbReference>
<keyword evidence="10 11" id="KW-0325">Glycoprotein</keyword>
<accession>A0ABP0EY05</accession>
<evidence type="ECO:0000259" key="13">
    <source>
        <dbReference type="Pfam" id="PF02709"/>
    </source>
</evidence>